<evidence type="ECO:0000313" key="2">
    <source>
        <dbReference type="EMBL" id="MPC97873.1"/>
    </source>
</evidence>
<gene>
    <name evidence="2" type="ORF">E2C01_093211</name>
</gene>
<keyword evidence="3" id="KW-1185">Reference proteome</keyword>
<name>A0A5B7JTW9_PORTR</name>
<feature type="compositionally biased region" description="Polar residues" evidence="1">
    <location>
        <begin position="1"/>
        <end position="20"/>
    </location>
</feature>
<protein>
    <submittedName>
        <fullName evidence="2">Uncharacterized protein</fullName>
    </submittedName>
</protein>
<organism evidence="2 3">
    <name type="scientific">Portunus trituberculatus</name>
    <name type="common">Swimming crab</name>
    <name type="synonym">Neptunus trituberculatus</name>
    <dbReference type="NCBI Taxonomy" id="210409"/>
    <lineage>
        <taxon>Eukaryota</taxon>
        <taxon>Metazoa</taxon>
        <taxon>Ecdysozoa</taxon>
        <taxon>Arthropoda</taxon>
        <taxon>Crustacea</taxon>
        <taxon>Multicrustacea</taxon>
        <taxon>Malacostraca</taxon>
        <taxon>Eumalacostraca</taxon>
        <taxon>Eucarida</taxon>
        <taxon>Decapoda</taxon>
        <taxon>Pleocyemata</taxon>
        <taxon>Brachyura</taxon>
        <taxon>Eubrachyura</taxon>
        <taxon>Portunoidea</taxon>
        <taxon>Portunidae</taxon>
        <taxon>Portuninae</taxon>
        <taxon>Portunus</taxon>
    </lineage>
</organism>
<dbReference type="EMBL" id="VSRR010111829">
    <property type="protein sequence ID" value="MPC97873.1"/>
    <property type="molecule type" value="Genomic_DNA"/>
</dbReference>
<dbReference type="AlphaFoldDB" id="A0A5B7JTW9"/>
<evidence type="ECO:0000256" key="1">
    <source>
        <dbReference type="SAM" id="MobiDB-lite"/>
    </source>
</evidence>
<accession>A0A5B7JTW9</accession>
<dbReference type="Proteomes" id="UP000324222">
    <property type="component" value="Unassembled WGS sequence"/>
</dbReference>
<feature type="region of interest" description="Disordered" evidence="1">
    <location>
        <begin position="1"/>
        <end position="74"/>
    </location>
</feature>
<reference evidence="2 3" key="1">
    <citation type="submission" date="2019-05" db="EMBL/GenBank/DDBJ databases">
        <title>Another draft genome of Portunus trituberculatus and its Hox gene families provides insights of decapod evolution.</title>
        <authorList>
            <person name="Jeong J.-H."/>
            <person name="Song I."/>
            <person name="Kim S."/>
            <person name="Choi T."/>
            <person name="Kim D."/>
            <person name="Ryu S."/>
            <person name="Kim W."/>
        </authorList>
    </citation>
    <scope>NUCLEOTIDE SEQUENCE [LARGE SCALE GENOMIC DNA]</scope>
    <source>
        <tissue evidence="2">Muscle</tissue>
    </source>
</reference>
<evidence type="ECO:0000313" key="3">
    <source>
        <dbReference type="Proteomes" id="UP000324222"/>
    </source>
</evidence>
<proteinExistence type="predicted"/>
<sequence length="100" mass="11089">MSQRSPNPDPMSQTSQNQVPMSPHPVLTSTILRRKRRRRQNTSSVLVSLVSPRPSTCRCTASDPPTTTNTPVTPASLTTAQRRRIHTNTGRLSLQVTNLK</sequence>
<comment type="caution">
    <text evidence="2">The sequence shown here is derived from an EMBL/GenBank/DDBJ whole genome shotgun (WGS) entry which is preliminary data.</text>
</comment>
<feature type="compositionally biased region" description="Low complexity" evidence="1">
    <location>
        <begin position="64"/>
        <end position="74"/>
    </location>
</feature>